<dbReference type="OMA" id="SICINPE"/>
<dbReference type="RefSeq" id="XP_035697458.1">
    <property type="nucleotide sequence ID" value="XM_035841565.1"/>
</dbReference>
<dbReference type="InterPro" id="IPR000086">
    <property type="entry name" value="NUDIX_hydrolase_dom"/>
</dbReference>
<dbReference type="PROSITE" id="PS01293">
    <property type="entry name" value="NUDIX_COA"/>
    <property type="match status" value="1"/>
</dbReference>
<evidence type="ECO:0000256" key="3">
    <source>
        <dbReference type="ARBA" id="ARBA00006506"/>
    </source>
</evidence>
<keyword evidence="7" id="KW-0464">Manganese</keyword>
<keyword evidence="4" id="KW-0479">Metal-binding</keyword>
<dbReference type="GO" id="GO:0010945">
    <property type="term" value="F:coenzyme A diphosphatase activity"/>
    <property type="evidence" value="ECO:0007669"/>
    <property type="project" value="InterPro"/>
</dbReference>
<dbReference type="RefSeq" id="XP_035697459.1">
    <property type="nucleotide sequence ID" value="XM_035841566.1"/>
</dbReference>
<keyword evidence="9" id="KW-1185">Reference proteome</keyword>
<evidence type="ECO:0000313" key="9">
    <source>
        <dbReference type="Proteomes" id="UP000001554"/>
    </source>
</evidence>
<dbReference type="GO" id="GO:0009132">
    <property type="term" value="P:nucleoside diphosphate metabolic process"/>
    <property type="evidence" value="ECO:0007669"/>
    <property type="project" value="InterPro"/>
</dbReference>
<sequence length="306" mass="34355">MNCLVCHSVAMKLWIPVLQSNHIPQRVLVLSARTVCYQNTNLSSTHTKGDISKSNRTKFQGKHVTFLSANKTLCRKLSSATSFSKEAAIQNILLEESKRRTLERIPKMRSIVTNEKIAVGAAVLVPLCTVKGVPSVLLTLRSSRLRSHRGEVSFPGGMCDKTDRDVVHTALRETEEELGIPSSTVDVWGQLKPIPNRRNTMTVVAVLGNVGEVDPAKLKLSPREVAAVFPMSFSHLLDPAHQRYTTMKRRHDNYSYTMPVWLGGPHRVWGLTAIILDQVLVAMAADWYRTVLRSSWRQRHDVSFHV</sequence>
<dbReference type="PANTHER" id="PTHR12992">
    <property type="entry name" value="NUDIX HYDROLASE"/>
    <property type="match status" value="1"/>
</dbReference>
<dbReference type="KEGG" id="bfo:118430596"/>
<evidence type="ECO:0000259" key="8">
    <source>
        <dbReference type="PROSITE" id="PS51462"/>
    </source>
</evidence>
<reference evidence="10 11" key="2">
    <citation type="submission" date="2025-04" db="UniProtKB">
        <authorList>
            <consortium name="RefSeq"/>
        </authorList>
    </citation>
    <scope>IDENTIFICATION</scope>
    <source>
        <strain evidence="10 11">S238N-H82</strain>
        <tissue evidence="10 11">Testes</tissue>
    </source>
</reference>
<dbReference type="Proteomes" id="UP000001554">
    <property type="component" value="Chromosome 14"/>
</dbReference>
<evidence type="ECO:0000256" key="4">
    <source>
        <dbReference type="ARBA" id="ARBA00022723"/>
    </source>
</evidence>
<gene>
    <name evidence="10 11" type="primary">LOC118430596</name>
</gene>
<proteinExistence type="inferred from homology"/>
<comment type="cofactor">
    <cofactor evidence="1">
        <name>Mn(2+)</name>
        <dbReference type="ChEBI" id="CHEBI:29035"/>
    </cofactor>
</comment>
<evidence type="ECO:0000313" key="11">
    <source>
        <dbReference type="RefSeq" id="XP_035697459.1"/>
    </source>
</evidence>
<dbReference type="GO" id="GO:0000287">
    <property type="term" value="F:magnesium ion binding"/>
    <property type="evidence" value="ECO:0007669"/>
    <property type="project" value="InterPro"/>
</dbReference>
<evidence type="ECO:0000313" key="10">
    <source>
        <dbReference type="RefSeq" id="XP_035697458.1"/>
    </source>
</evidence>
<evidence type="ECO:0000256" key="6">
    <source>
        <dbReference type="ARBA" id="ARBA00022842"/>
    </source>
</evidence>
<dbReference type="InterPro" id="IPR045121">
    <property type="entry name" value="CoAse"/>
</dbReference>
<keyword evidence="5" id="KW-0378">Hydrolase</keyword>
<dbReference type="Pfam" id="PF00293">
    <property type="entry name" value="NUDIX"/>
    <property type="match status" value="1"/>
</dbReference>
<accession>A0A9J7NB31</accession>
<comment type="cofactor">
    <cofactor evidence="2">
        <name>Mg(2+)</name>
        <dbReference type="ChEBI" id="CHEBI:18420"/>
    </cofactor>
</comment>
<dbReference type="InterPro" id="IPR015797">
    <property type="entry name" value="NUDIX_hydrolase-like_dom_sf"/>
</dbReference>
<dbReference type="PROSITE" id="PS51462">
    <property type="entry name" value="NUDIX"/>
    <property type="match status" value="1"/>
</dbReference>
<dbReference type="InterPro" id="IPR000059">
    <property type="entry name" value="NUDIX_hydrolase_NudL_CS"/>
</dbReference>
<name>A0A9J7NB31_BRAFL</name>
<evidence type="ECO:0000256" key="1">
    <source>
        <dbReference type="ARBA" id="ARBA00001936"/>
    </source>
</evidence>
<organism evidence="9 11">
    <name type="scientific">Branchiostoma floridae</name>
    <name type="common">Florida lancelet</name>
    <name type="synonym">Amphioxus</name>
    <dbReference type="NCBI Taxonomy" id="7739"/>
    <lineage>
        <taxon>Eukaryota</taxon>
        <taxon>Metazoa</taxon>
        <taxon>Chordata</taxon>
        <taxon>Cephalochordata</taxon>
        <taxon>Leptocardii</taxon>
        <taxon>Amphioxiformes</taxon>
        <taxon>Branchiostomatidae</taxon>
        <taxon>Branchiostoma</taxon>
    </lineage>
</organism>
<dbReference type="GO" id="GO:0030145">
    <property type="term" value="F:manganese ion binding"/>
    <property type="evidence" value="ECO:0007669"/>
    <property type="project" value="InterPro"/>
</dbReference>
<dbReference type="Gene3D" id="3.90.79.10">
    <property type="entry name" value="Nucleoside Triphosphate Pyrophosphohydrolase"/>
    <property type="match status" value="1"/>
</dbReference>
<comment type="similarity">
    <text evidence="3">Belongs to the Nudix hydrolase family. PCD1 subfamily.</text>
</comment>
<dbReference type="GeneID" id="118430596"/>
<evidence type="ECO:0000256" key="5">
    <source>
        <dbReference type="ARBA" id="ARBA00022801"/>
    </source>
</evidence>
<dbReference type="OrthoDB" id="10262892at2759"/>
<protein>
    <submittedName>
        <fullName evidence="10">Nucleoside diphosphate-linked moiety X motif 8-like isoform X1</fullName>
    </submittedName>
    <submittedName>
        <fullName evidence="11">Nucleoside diphosphate-linked moiety X motif 8-like isoform X2</fullName>
    </submittedName>
</protein>
<feature type="domain" description="Nudix hydrolase" evidence="8">
    <location>
        <begin position="114"/>
        <end position="255"/>
    </location>
</feature>
<evidence type="ECO:0000256" key="2">
    <source>
        <dbReference type="ARBA" id="ARBA00001946"/>
    </source>
</evidence>
<dbReference type="SUPFAM" id="SSF55811">
    <property type="entry name" value="Nudix"/>
    <property type="match status" value="1"/>
</dbReference>
<evidence type="ECO:0000256" key="7">
    <source>
        <dbReference type="ARBA" id="ARBA00023211"/>
    </source>
</evidence>
<dbReference type="CDD" id="cd03426">
    <property type="entry name" value="NUDIX_CoAse_Nudt7"/>
    <property type="match status" value="1"/>
</dbReference>
<dbReference type="AlphaFoldDB" id="A0A9J7NB31"/>
<dbReference type="PANTHER" id="PTHR12992:SF11">
    <property type="entry name" value="MITOCHONDRIAL COENZYME A DIPHOSPHATASE NUDT8"/>
    <property type="match status" value="1"/>
</dbReference>
<reference evidence="9" key="1">
    <citation type="journal article" date="2020" name="Nat. Ecol. Evol.">
        <title>Deeply conserved synteny resolves early events in vertebrate evolution.</title>
        <authorList>
            <person name="Simakov O."/>
            <person name="Marletaz F."/>
            <person name="Yue J.X."/>
            <person name="O'Connell B."/>
            <person name="Jenkins J."/>
            <person name="Brandt A."/>
            <person name="Calef R."/>
            <person name="Tung C.H."/>
            <person name="Huang T.K."/>
            <person name="Schmutz J."/>
            <person name="Satoh N."/>
            <person name="Yu J.K."/>
            <person name="Putnam N.H."/>
            <person name="Green R.E."/>
            <person name="Rokhsar D.S."/>
        </authorList>
    </citation>
    <scope>NUCLEOTIDE SEQUENCE [LARGE SCALE GENOMIC DNA]</scope>
    <source>
        <strain evidence="9">S238N-H82</strain>
    </source>
</reference>
<keyword evidence="6" id="KW-0460">Magnesium</keyword>